<dbReference type="AlphaFoldDB" id="A0A428N899"/>
<evidence type="ECO:0008006" key="4">
    <source>
        <dbReference type="Google" id="ProtNLM"/>
    </source>
</evidence>
<comment type="caution">
    <text evidence="2">The sequence shown here is derived from an EMBL/GenBank/DDBJ whole genome shotgun (WGS) entry which is preliminary data.</text>
</comment>
<dbReference type="Proteomes" id="UP000275076">
    <property type="component" value="Unassembled WGS sequence"/>
</dbReference>
<evidence type="ECO:0000313" key="2">
    <source>
        <dbReference type="EMBL" id="RSL34590.1"/>
    </source>
</evidence>
<accession>A0A428N899</accession>
<protein>
    <recommendedName>
        <fullName evidence="4">Hook-length control protein FliK</fullName>
    </recommendedName>
</protein>
<name>A0A428N899_9BACI</name>
<gene>
    <name evidence="2" type="ORF">D7Z54_05475</name>
</gene>
<reference evidence="2 3" key="1">
    <citation type="submission" date="2018-10" db="EMBL/GenBank/DDBJ databases">
        <title>Draft genome sequence of Bacillus salarius IM0101, isolated from a hypersaline soil in Inner Mongolia, China.</title>
        <authorList>
            <person name="Yamprayoonswat W."/>
            <person name="Boonvisut S."/>
            <person name="Jumpathong W."/>
            <person name="Sittihan S."/>
            <person name="Ruangsuj P."/>
            <person name="Wanthongcharoen S."/>
            <person name="Thongpramul N."/>
            <person name="Pimmason S."/>
            <person name="Yu B."/>
            <person name="Yasawong M."/>
        </authorList>
    </citation>
    <scope>NUCLEOTIDE SEQUENCE [LARGE SCALE GENOMIC DNA]</scope>
    <source>
        <strain evidence="2 3">IM0101</strain>
    </source>
</reference>
<feature type="coiled-coil region" evidence="1">
    <location>
        <begin position="287"/>
        <end position="355"/>
    </location>
</feature>
<organism evidence="2 3">
    <name type="scientific">Salibacterium salarium</name>
    <dbReference type="NCBI Taxonomy" id="284579"/>
    <lineage>
        <taxon>Bacteria</taxon>
        <taxon>Bacillati</taxon>
        <taxon>Bacillota</taxon>
        <taxon>Bacilli</taxon>
        <taxon>Bacillales</taxon>
        <taxon>Bacillaceae</taxon>
    </lineage>
</organism>
<proteinExistence type="predicted"/>
<keyword evidence="1" id="KW-0175">Coiled coil</keyword>
<dbReference type="RefSeq" id="WP_125554821.1">
    <property type="nucleotide sequence ID" value="NZ_RBVX01000003.1"/>
</dbReference>
<evidence type="ECO:0000256" key="1">
    <source>
        <dbReference type="SAM" id="Coils"/>
    </source>
</evidence>
<sequence>MQVSTYLPSKQTQESSFRLQEGGVYRARVLERRNSNEAVLGMRSGKMKAVFEGSMPKQNQVDFQVMGKKEGIAQVRAMSSSATNNGSGKAVNTNSILKNLGIQQPSATMTNATKVMLDTGSPLTKFSAESIQRFIDSSNGTNEQKLNTIKTAATKGVDINDSNLKNIHEGLNSKSSVDFINDLSSKSESSSKTGNAALDGAVKKAIKAAEADSNQSLKEAVQDVRKRLNDGGSVEEATKAIKNRVMNHPDLSKEDAVKIEKAVKEAEHLTSTGKERLDRALQSVVSKEKANHSRADVEKVLQQLRSQLNNGGTAEKAVQQVREALTSANVDKESAKAIENQLKEVEQLLKQGDKSAARNQLDRMLTQSSSSSSSSSKPSDLVQIINQIRNNGGSTEAIQQQIKQLLHASGVNGEDEQRILKLVKQLDQLDQAGKQRLMNTLTQAMNEKGAVPNQGSQASNVQNMISSFQNQLNTEPNVDTLINQIQKQLSASLPENTQKSAAEQMEKANTLLNEGKEMAARQTVQQSLQELSDVVSKNGAVSASAAQYSANEQIQTSSPFESKQMLETRITDRMLRVTDEFKQVRQNTVKQLQQAEKIINQQSAPQAKQVLEATIKQMDRAILRSDFMLFTDMKTERKMMQASSQLAEAKQLLSKGQTSAALNIVKEVQRSMEQLDFKPSEEKVKNVITREATFSADKGVKAASQQVTDQARTVTQDPSSRQVFELVRSLGLNRESEIGQMFASSGKEQQGQSGSQQQNMKEALLQLLKTEDEGSRMQQKVNQSVSNLTGQQLMSKSEQGNNMQHLLFNLPVPMKDKHEQLQVYVQSRQEVDQLDWENCNLYFLIDTPTLGETGIMVQSTERQLSITLKNDDPDFKEMMEPLVDQTTEAISEIGYNINDINYQPMNANAETVEETDEIQEETEQGFLPFYTEKGFDYKI</sequence>
<keyword evidence="3" id="KW-1185">Reference proteome</keyword>
<evidence type="ECO:0000313" key="3">
    <source>
        <dbReference type="Proteomes" id="UP000275076"/>
    </source>
</evidence>
<dbReference type="OrthoDB" id="2351076at2"/>
<dbReference type="EMBL" id="RBVX01000003">
    <property type="protein sequence ID" value="RSL34590.1"/>
    <property type="molecule type" value="Genomic_DNA"/>
</dbReference>